<evidence type="ECO:0000313" key="4">
    <source>
        <dbReference type="EMBL" id="PVZ93231.1"/>
    </source>
</evidence>
<dbReference type="InterPro" id="IPR020904">
    <property type="entry name" value="Sc_DH/Rdtase_CS"/>
</dbReference>
<dbReference type="PROSITE" id="PS00061">
    <property type="entry name" value="ADH_SHORT"/>
    <property type="match status" value="1"/>
</dbReference>
<dbReference type="AlphaFoldDB" id="A0A2V1HLE7"/>
<dbReference type="RefSeq" id="WP_116757826.1">
    <property type="nucleotide sequence ID" value="NZ_JBHUEX010000002.1"/>
</dbReference>
<evidence type="ECO:0000259" key="3">
    <source>
        <dbReference type="SMART" id="SM00822"/>
    </source>
</evidence>
<keyword evidence="5" id="KW-1185">Reference proteome</keyword>
<comment type="similarity">
    <text evidence="1">Belongs to the short-chain dehydrogenases/reductases (SDR) family.</text>
</comment>
<sequence length="251" mass="26228">MIDDSGNQKEGQMGPIVITGAAKGIGLGVASAVRAAGMDAVIFDADTDGSRSASEIGAGFHRVNVTDRDELEAAFSRVAEERGPISGLVNSAGLTRTGPSAELSVADWKLVIDVDLTGTFFACQAAFPYLAETASIVNLASIASARALPERVAYTAAKFGVVGVTRVLAVEWAERGIRVNAVAPAWTETLLVTELVAAGKIDREDLSSRIPMKRLARVDDVAGAVMFFLGADSPYITGQTLYVDGGYTWAG</sequence>
<comment type="caution">
    <text evidence="4">The sequence shown here is derived from an EMBL/GenBank/DDBJ whole genome shotgun (WGS) entry which is preliminary data.</text>
</comment>
<reference evidence="4 5" key="1">
    <citation type="submission" date="2018-05" db="EMBL/GenBank/DDBJ databases">
        <title>Amnibacterium sp. M8JJ-5, whole genome shotgun sequence.</title>
        <authorList>
            <person name="Tuo L."/>
        </authorList>
    </citation>
    <scope>NUCLEOTIDE SEQUENCE [LARGE SCALE GENOMIC DNA]</scope>
    <source>
        <strain evidence="4 5">M8JJ-5</strain>
    </source>
</reference>
<accession>A0A2V1HLE7</accession>
<dbReference type="PRINTS" id="PR00081">
    <property type="entry name" value="GDHRDH"/>
</dbReference>
<dbReference type="Pfam" id="PF13561">
    <property type="entry name" value="adh_short_C2"/>
    <property type="match status" value="1"/>
</dbReference>
<dbReference type="Proteomes" id="UP000244893">
    <property type="component" value="Unassembled WGS sequence"/>
</dbReference>
<dbReference type="PANTHER" id="PTHR42760:SF123">
    <property type="entry name" value="OXIDOREDUCTASE"/>
    <property type="match status" value="1"/>
</dbReference>
<dbReference type="SMART" id="SM00822">
    <property type="entry name" value="PKS_KR"/>
    <property type="match status" value="1"/>
</dbReference>
<name>A0A2V1HLE7_9MICO</name>
<dbReference type="InterPro" id="IPR036291">
    <property type="entry name" value="NAD(P)-bd_dom_sf"/>
</dbReference>
<dbReference type="GO" id="GO:0030497">
    <property type="term" value="P:fatty acid elongation"/>
    <property type="evidence" value="ECO:0007669"/>
    <property type="project" value="TreeGrafter"/>
</dbReference>
<dbReference type="Gene3D" id="3.40.50.720">
    <property type="entry name" value="NAD(P)-binding Rossmann-like Domain"/>
    <property type="match status" value="1"/>
</dbReference>
<protein>
    <submittedName>
        <fullName evidence="4">Short-chain dehydrogenase</fullName>
    </submittedName>
</protein>
<dbReference type="CDD" id="cd05233">
    <property type="entry name" value="SDR_c"/>
    <property type="match status" value="1"/>
</dbReference>
<dbReference type="EMBL" id="QEOP01000005">
    <property type="protein sequence ID" value="PVZ93231.1"/>
    <property type="molecule type" value="Genomic_DNA"/>
</dbReference>
<dbReference type="InterPro" id="IPR057326">
    <property type="entry name" value="KR_dom"/>
</dbReference>
<dbReference type="PRINTS" id="PR00080">
    <property type="entry name" value="SDRFAMILY"/>
</dbReference>
<dbReference type="OrthoDB" id="286404at2"/>
<feature type="domain" description="Ketoreductase" evidence="3">
    <location>
        <begin position="14"/>
        <end position="175"/>
    </location>
</feature>
<gene>
    <name evidence="4" type="ORF">DDQ50_16100</name>
</gene>
<dbReference type="GO" id="GO:0016616">
    <property type="term" value="F:oxidoreductase activity, acting on the CH-OH group of donors, NAD or NADP as acceptor"/>
    <property type="evidence" value="ECO:0007669"/>
    <property type="project" value="TreeGrafter"/>
</dbReference>
<dbReference type="InterPro" id="IPR002347">
    <property type="entry name" value="SDR_fam"/>
</dbReference>
<dbReference type="SUPFAM" id="SSF51735">
    <property type="entry name" value="NAD(P)-binding Rossmann-fold domains"/>
    <property type="match status" value="1"/>
</dbReference>
<keyword evidence="2" id="KW-0560">Oxidoreductase</keyword>
<organism evidence="4 5">
    <name type="scientific">Amnibacterium flavum</name>
    <dbReference type="NCBI Taxonomy" id="2173173"/>
    <lineage>
        <taxon>Bacteria</taxon>
        <taxon>Bacillati</taxon>
        <taxon>Actinomycetota</taxon>
        <taxon>Actinomycetes</taxon>
        <taxon>Micrococcales</taxon>
        <taxon>Microbacteriaceae</taxon>
        <taxon>Amnibacterium</taxon>
    </lineage>
</organism>
<dbReference type="PANTHER" id="PTHR42760">
    <property type="entry name" value="SHORT-CHAIN DEHYDROGENASES/REDUCTASES FAMILY MEMBER"/>
    <property type="match status" value="1"/>
</dbReference>
<evidence type="ECO:0000256" key="1">
    <source>
        <dbReference type="ARBA" id="ARBA00006484"/>
    </source>
</evidence>
<dbReference type="FunFam" id="3.40.50.720:FF:000084">
    <property type="entry name" value="Short-chain dehydrogenase reductase"/>
    <property type="match status" value="1"/>
</dbReference>
<proteinExistence type="inferred from homology"/>
<evidence type="ECO:0000313" key="5">
    <source>
        <dbReference type="Proteomes" id="UP000244893"/>
    </source>
</evidence>
<evidence type="ECO:0000256" key="2">
    <source>
        <dbReference type="ARBA" id="ARBA00023002"/>
    </source>
</evidence>